<evidence type="ECO:0000313" key="2">
    <source>
        <dbReference type="Proteomes" id="UP000473325"/>
    </source>
</evidence>
<sequence length="302" mass="31748">MDYTEAQAAFFGPREGETRELDWSSPARALRDAIEPLATICFWSEPAYDAYAARGLDFLQGYVWGRASALGEPEPAVAAAAFGVFEPGLIADVYASGRATCGLEDVRAAKLEGSSAALSAVLGEAAELDGLEQTVSALRAAAESAPAHGRALFAGLAAQPWPEDPYAALWHACTLLREHRGDAHLAATVLAGLDGVQANALTELWIGWEPTTYTASRGWSPEAMAAGTAALEERGLVSGDALTAAGTTLRERIETSTDAAEQSVVDSLGDALATLVARLDGWATRVVERGWFPPDPYKRAAG</sequence>
<name>A0A6L7F3N2_9ACTN</name>
<reference evidence="1 2" key="1">
    <citation type="submission" date="2019-12" db="EMBL/GenBank/DDBJ databases">
        <authorList>
            <person name="Kun Z."/>
        </authorList>
    </citation>
    <scope>NUCLEOTIDE SEQUENCE [LARGE SCALE GENOMIC DNA]</scope>
    <source>
        <strain evidence="1 2">YIM 123512</strain>
    </source>
</reference>
<dbReference type="AlphaFoldDB" id="A0A6L7F3N2"/>
<dbReference type="Proteomes" id="UP000473325">
    <property type="component" value="Unassembled WGS sequence"/>
</dbReference>
<gene>
    <name evidence="1" type="ORF">GRQ65_19975</name>
</gene>
<proteinExistence type="predicted"/>
<keyword evidence="2" id="KW-1185">Reference proteome</keyword>
<dbReference type="NCBIfam" id="NF047719">
    <property type="entry name" value="SCO6745_fam_HTH"/>
    <property type="match status" value="1"/>
</dbReference>
<dbReference type="Pfam" id="PF21863">
    <property type="entry name" value="HTH_67"/>
    <property type="match status" value="1"/>
</dbReference>
<dbReference type="InterPro" id="IPR054058">
    <property type="entry name" value="HTH_67"/>
</dbReference>
<dbReference type="RefSeq" id="WP_160879759.1">
    <property type="nucleotide sequence ID" value="NZ_WUEK01000015.1"/>
</dbReference>
<evidence type="ECO:0000313" key="1">
    <source>
        <dbReference type="EMBL" id="MXG91826.1"/>
    </source>
</evidence>
<comment type="caution">
    <text evidence="1">The sequence shown here is derived from an EMBL/GenBank/DDBJ whole genome shotgun (WGS) entry which is preliminary data.</text>
</comment>
<dbReference type="EMBL" id="WUEK01000015">
    <property type="protein sequence ID" value="MXG91826.1"/>
    <property type="molecule type" value="Genomic_DNA"/>
</dbReference>
<organism evidence="1 2">
    <name type="scientific">Nocardioides flavescens</name>
    <dbReference type="NCBI Taxonomy" id="2691959"/>
    <lineage>
        <taxon>Bacteria</taxon>
        <taxon>Bacillati</taxon>
        <taxon>Actinomycetota</taxon>
        <taxon>Actinomycetes</taxon>
        <taxon>Propionibacteriales</taxon>
        <taxon>Nocardioidaceae</taxon>
        <taxon>Nocardioides</taxon>
    </lineage>
</organism>
<protein>
    <submittedName>
        <fullName evidence="1">Uncharacterized protein</fullName>
    </submittedName>
</protein>
<accession>A0A6L7F3N2</accession>